<dbReference type="OrthoDB" id="425923at2759"/>
<reference evidence="2" key="1">
    <citation type="submission" date="2021-11" db="EMBL/GenBank/DDBJ databases">
        <authorList>
            <consortium name="Genoscope - CEA"/>
            <person name="William W."/>
        </authorList>
    </citation>
    <scope>NUCLEOTIDE SEQUENCE</scope>
</reference>
<comment type="caution">
    <text evidence="2">The sequence shown here is derived from an EMBL/GenBank/DDBJ whole genome shotgun (WGS) entry which is preliminary data.</text>
</comment>
<dbReference type="SUPFAM" id="SSF52540">
    <property type="entry name" value="P-loop containing nucleoside triphosphate hydrolases"/>
    <property type="match status" value="1"/>
</dbReference>
<dbReference type="Gene3D" id="3.40.50.300">
    <property type="entry name" value="P-loop containing nucleotide triphosphate hydrolases"/>
    <property type="match status" value="1"/>
</dbReference>
<keyword evidence="3" id="KW-1185">Reference proteome</keyword>
<dbReference type="PROSITE" id="PS51257">
    <property type="entry name" value="PROKAR_LIPOPROTEIN"/>
    <property type="match status" value="1"/>
</dbReference>
<sequence length="226" mass="24346">MFRRALRLGSRVSVASAAAVIPATAAACLSDSKTGVEINDFGAVFGERRLQERLRLQGGPSVEDYLKARDAIEPERRVIVVVGITGAGKSSTANTIRGSRAKEFEVADSLSSVTRAAAFRDFAVNTGGPGANVRRFVEDCEDRVVGVENRLEPHRTQSTRRLHQAVLECLATNDSTYKFKPSVALKRHQSLNELDVQDDDVAIADDTEQVPAKADPAENAVAVAVN</sequence>
<gene>
    <name evidence="2" type="ORF">PECAL_1P27430</name>
</gene>
<protein>
    <recommendedName>
        <fullName evidence="4">AIG1-type G domain-containing protein</fullName>
    </recommendedName>
</protein>
<name>A0A8J2WS64_9STRA</name>
<feature type="signal peptide" evidence="1">
    <location>
        <begin position="1"/>
        <end position="17"/>
    </location>
</feature>
<accession>A0A8J2WS64</accession>
<feature type="chain" id="PRO_5035179686" description="AIG1-type G domain-containing protein" evidence="1">
    <location>
        <begin position="18"/>
        <end position="226"/>
    </location>
</feature>
<evidence type="ECO:0000313" key="2">
    <source>
        <dbReference type="EMBL" id="CAH0366262.1"/>
    </source>
</evidence>
<evidence type="ECO:0000256" key="1">
    <source>
        <dbReference type="SAM" id="SignalP"/>
    </source>
</evidence>
<evidence type="ECO:0008006" key="4">
    <source>
        <dbReference type="Google" id="ProtNLM"/>
    </source>
</evidence>
<dbReference type="InterPro" id="IPR027417">
    <property type="entry name" value="P-loop_NTPase"/>
</dbReference>
<evidence type="ECO:0000313" key="3">
    <source>
        <dbReference type="Proteomes" id="UP000789595"/>
    </source>
</evidence>
<dbReference type="AlphaFoldDB" id="A0A8J2WS64"/>
<organism evidence="2 3">
    <name type="scientific">Pelagomonas calceolata</name>
    <dbReference type="NCBI Taxonomy" id="35677"/>
    <lineage>
        <taxon>Eukaryota</taxon>
        <taxon>Sar</taxon>
        <taxon>Stramenopiles</taxon>
        <taxon>Ochrophyta</taxon>
        <taxon>Pelagophyceae</taxon>
        <taxon>Pelagomonadales</taxon>
        <taxon>Pelagomonadaceae</taxon>
        <taxon>Pelagomonas</taxon>
    </lineage>
</organism>
<dbReference type="EMBL" id="CAKKNE010000001">
    <property type="protein sequence ID" value="CAH0366262.1"/>
    <property type="molecule type" value="Genomic_DNA"/>
</dbReference>
<proteinExistence type="predicted"/>
<keyword evidence="1" id="KW-0732">Signal</keyword>
<dbReference type="Proteomes" id="UP000789595">
    <property type="component" value="Unassembled WGS sequence"/>
</dbReference>